<sequence>MELSAALGLATSAGLNAYIPLLIYGVLARYTDWVNLPEGWTWLSDPILLIIIGVLLAIEIVADKVPAVDSVNDIIQTLVRPTSGGLMFASAFGDQTVGDSSVWSEPKTWILLVVGFGVALAMHLLKTTTRPVVNTTTVGVGAPVVSTAEDVFSAGLAASAVFAPALVLVLIAIVVAPAAWLIWRFGASRRRAKQTSE</sequence>
<protein>
    <submittedName>
        <fullName evidence="3">DUF4126 domain-containing protein</fullName>
    </submittedName>
</protein>
<comment type="caution">
    <text evidence="3">The sequence shown here is derived from an EMBL/GenBank/DDBJ whole genome shotgun (WGS) entry which is preliminary data.</text>
</comment>
<evidence type="ECO:0000313" key="4">
    <source>
        <dbReference type="Proteomes" id="UP000318080"/>
    </source>
</evidence>
<keyword evidence="4" id="KW-1185">Reference proteome</keyword>
<dbReference type="GeneID" id="79851615"/>
<dbReference type="STRING" id="1686286.GCA_900092335_00256"/>
<organism evidence="3 4">
    <name type="scientific">Corynebacterium phoceense</name>
    <dbReference type="NCBI Taxonomy" id="1686286"/>
    <lineage>
        <taxon>Bacteria</taxon>
        <taxon>Bacillati</taxon>
        <taxon>Actinomycetota</taxon>
        <taxon>Actinomycetes</taxon>
        <taxon>Mycobacteriales</taxon>
        <taxon>Corynebacteriaceae</taxon>
        <taxon>Corynebacterium</taxon>
    </lineage>
</organism>
<feature type="transmembrane region" description="Helical" evidence="1">
    <location>
        <begin position="108"/>
        <end position="125"/>
    </location>
</feature>
<keyword evidence="1" id="KW-0472">Membrane</keyword>
<keyword evidence="1" id="KW-0812">Transmembrane</keyword>
<feature type="transmembrane region" description="Helical" evidence="1">
    <location>
        <begin position="161"/>
        <end position="183"/>
    </location>
</feature>
<dbReference type="EMBL" id="VHIR01000004">
    <property type="protein sequence ID" value="TQE44015.1"/>
    <property type="molecule type" value="Genomic_DNA"/>
</dbReference>
<evidence type="ECO:0000256" key="1">
    <source>
        <dbReference type="SAM" id="Phobius"/>
    </source>
</evidence>
<keyword evidence="1" id="KW-1133">Transmembrane helix</keyword>
<dbReference type="InterPro" id="IPR025196">
    <property type="entry name" value="DUF4126"/>
</dbReference>
<accession>A0A540R8E6</accession>
<gene>
    <name evidence="3" type="ORF">EJK80_04150</name>
</gene>
<reference evidence="3 4" key="1">
    <citation type="submission" date="2019-06" db="EMBL/GenBank/DDBJ databases">
        <title>Draft genome of C. phoceense Strain 272.</title>
        <authorList>
            <person name="Pacheco L.G.C."/>
            <person name="Barberis C.M."/>
            <person name="Almuzara M.N."/>
            <person name="Traglia G.M."/>
            <person name="Santos C.S."/>
            <person name="Rocha D.J.P.G."/>
            <person name="Aguiar E.R.G.R."/>
            <person name="Vay C.A."/>
        </authorList>
    </citation>
    <scope>NUCLEOTIDE SEQUENCE [LARGE SCALE GENOMIC DNA]</scope>
    <source>
        <strain evidence="3 4">272</strain>
    </source>
</reference>
<evidence type="ECO:0000259" key="2">
    <source>
        <dbReference type="Pfam" id="PF13548"/>
    </source>
</evidence>
<evidence type="ECO:0000313" key="3">
    <source>
        <dbReference type="EMBL" id="TQE44015.1"/>
    </source>
</evidence>
<dbReference type="AlphaFoldDB" id="A0A540R8E6"/>
<dbReference type="RefSeq" id="WP_066493569.1">
    <property type="nucleotide sequence ID" value="NZ_JADPQA010000001.1"/>
</dbReference>
<dbReference type="Pfam" id="PF13548">
    <property type="entry name" value="DUF4126"/>
    <property type="match status" value="1"/>
</dbReference>
<feature type="domain" description="DUF4126" evidence="2">
    <location>
        <begin position="4"/>
        <end position="184"/>
    </location>
</feature>
<proteinExistence type="predicted"/>
<feature type="transmembrane region" description="Helical" evidence="1">
    <location>
        <begin position="41"/>
        <end position="62"/>
    </location>
</feature>
<dbReference type="Proteomes" id="UP000318080">
    <property type="component" value="Unassembled WGS sequence"/>
</dbReference>
<name>A0A540R8E6_9CORY</name>